<dbReference type="SUPFAM" id="SSF52091">
    <property type="entry name" value="SpoIIaa-like"/>
    <property type="match status" value="1"/>
</dbReference>
<dbReference type="Gene3D" id="3.30.750.24">
    <property type="entry name" value="STAS domain"/>
    <property type="match status" value="1"/>
</dbReference>
<feature type="domain" description="STAS" evidence="1">
    <location>
        <begin position="1"/>
        <end position="95"/>
    </location>
</feature>
<dbReference type="KEGG" id="mee:DA075_30820"/>
<dbReference type="EMBL" id="CP028844">
    <property type="protein sequence ID" value="AWB25309.1"/>
    <property type="molecule type" value="Genomic_DNA"/>
</dbReference>
<dbReference type="InterPro" id="IPR052746">
    <property type="entry name" value="MlaB_ABC_Transporter"/>
</dbReference>
<gene>
    <name evidence="2" type="ORF">DA075_30820</name>
</gene>
<dbReference type="InterPro" id="IPR036513">
    <property type="entry name" value="STAS_dom_sf"/>
</dbReference>
<dbReference type="Pfam" id="PF13466">
    <property type="entry name" value="STAS_2"/>
    <property type="match status" value="1"/>
</dbReference>
<dbReference type="PANTHER" id="PTHR35849">
    <property type="entry name" value="BLR2341 PROTEIN"/>
    <property type="match status" value="1"/>
</dbReference>
<organism evidence="2 3">
    <name type="scientific">Methylobacterium currus</name>
    <dbReference type="NCBI Taxonomy" id="2051553"/>
    <lineage>
        <taxon>Bacteria</taxon>
        <taxon>Pseudomonadati</taxon>
        <taxon>Pseudomonadota</taxon>
        <taxon>Alphaproteobacteria</taxon>
        <taxon>Hyphomicrobiales</taxon>
        <taxon>Methylobacteriaceae</taxon>
        <taxon>Methylobacterium</taxon>
    </lineage>
</organism>
<evidence type="ECO:0000313" key="2">
    <source>
        <dbReference type="EMBL" id="AWB25309.1"/>
    </source>
</evidence>
<dbReference type="OrthoDB" id="8162693at2"/>
<reference evidence="2 3" key="1">
    <citation type="submission" date="2018-04" db="EMBL/GenBank/DDBJ databases">
        <title>Methylobacterium sp. PR1016A genome.</title>
        <authorList>
            <person name="Park W."/>
        </authorList>
    </citation>
    <scope>NUCLEOTIDE SEQUENCE [LARGE SCALE GENOMIC DNA]</scope>
    <source>
        <strain evidence="2 3">PR1016A</strain>
    </source>
</reference>
<evidence type="ECO:0000313" key="3">
    <source>
        <dbReference type="Proteomes" id="UP000244755"/>
    </source>
</evidence>
<name>A0A2R4WUU3_9HYPH</name>
<accession>A0A2R4WUU3</accession>
<dbReference type="PANTHER" id="PTHR35849:SF2">
    <property type="entry name" value="BLR2341 PROTEIN"/>
    <property type="match status" value="1"/>
</dbReference>
<proteinExistence type="predicted"/>
<dbReference type="Proteomes" id="UP000244755">
    <property type="component" value="Chromosome 2"/>
</dbReference>
<keyword evidence="3" id="KW-1185">Reference proteome</keyword>
<dbReference type="AlphaFoldDB" id="A0A2R4WUU3"/>
<dbReference type="InterPro" id="IPR002645">
    <property type="entry name" value="STAS_dom"/>
</dbReference>
<protein>
    <submittedName>
        <fullName evidence="2">STAS domain-containing protein</fullName>
    </submittedName>
</protein>
<dbReference type="PROSITE" id="PS50801">
    <property type="entry name" value="STAS"/>
    <property type="match status" value="1"/>
</dbReference>
<dbReference type="RefSeq" id="WP_099956978.1">
    <property type="nucleotide sequence ID" value="NZ_CP028844.1"/>
</dbReference>
<evidence type="ECO:0000259" key="1">
    <source>
        <dbReference type="PROSITE" id="PS50801"/>
    </source>
</evidence>
<sequence length="95" mass="9841">MSDYLPITMPGDCTLRSIRALHGEIAAALASTADLALDCAGVERADIAFVQLVVSAAGTAERRAKRLTLVGASDVVQGAFARAGLTTRPPFRNAA</sequence>
<dbReference type="InterPro" id="IPR058548">
    <property type="entry name" value="MlaB-like_STAS"/>
</dbReference>